<dbReference type="HOGENOM" id="CLU_2044596_0_0_6"/>
<name>B7J810_ACIF2</name>
<dbReference type="Proteomes" id="UP000001362">
    <property type="component" value="Chromosome"/>
</dbReference>
<organism evidence="1 2">
    <name type="scientific">Acidithiobacillus ferrooxidans (strain ATCC 23270 / DSM 14882 / CIP 104768 / NCIMB 8455)</name>
    <name type="common">Ferrobacillus ferrooxidans (strain ATCC 23270)</name>
    <dbReference type="NCBI Taxonomy" id="243159"/>
    <lineage>
        <taxon>Bacteria</taxon>
        <taxon>Pseudomonadati</taxon>
        <taxon>Pseudomonadota</taxon>
        <taxon>Acidithiobacillia</taxon>
        <taxon>Acidithiobacillales</taxon>
        <taxon>Acidithiobacillaceae</taxon>
        <taxon>Acidithiobacillus</taxon>
    </lineage>
</organism>
<evidence type="ECO:0000313" key="1">
    <source>
        <dbReference type="EMBL" id="ACK78004.1"/>
    </source>
</evidence>
<dbReference type="KEGG" id="afr:AFE_1061"/>
<protein>
    <submittedName>
        <fullName evidence="1">Uncharacterized protein</fullName>
    </submittedName>
</protein>
<evidence type="ECO:0000313" key="2">
    <source>
        <dbReference type="Proteomes" id="UP000001362"/>
    </source>
</evidence>
<proteinExistence type="predicted"/>
<sequence>MHESFHPKRGGALIMPVAFAFDLPGWANLDLAMSMITTRELGLPLSSIWRACHRYSGNSDQNQCTQRFPQHGFSFLSVNCRPIFGPPELSGLPVMAGTSKISGWSGWRFFTRHCIRRLGY</sequence>
<accession>B7J810</accession>
<dbReference type="EMBL" id="CP001219">
    <property type="protein sequence ID" value="ACK78004.1"/>
    <property type="molecule type" value="Genomic_DNA"/>
</dbReference>
<dbReference type="PaxDb" id="243159-AFE_1061"/>
<dbReference type="AlphaFoldDB" id="B7J810"/>
<reference evidence="1 2" key="1">
    <citation type="journal article" date="2008" name="BMC Genomics">
        <title>Acidithiobacillus ferrooxidans metabolism: from genome sequence to industrial applications.</title>
        <authorList>
            <person name="Valdes J."/>
            <person name="Pedroso I."/>
            <person name="Quatrini R."/>
            <person name="Dodson R.J."/>
            <person name="Tettelin H."/>
            <person name="Blake R.II."/>
            <person name="Eisen J.A."/>
            <person name="Holmes D.S."/>
        </authorList>
    </citation>
    <scope>NUCLEOTIDE SEQUENCE [LARGE SCALE GENOMIC DNA]</scope>
    <source>
        <strain evidence="2">ATCC 23270 / DSM 14882 / CIP 104768 / NCIMB 8455</strain>
    </source>
</reference>
<keyword evidence="2" id="KW-1185">Reference proteome</keyword>
<gene>
    <name evidence="1" type="ordered locus">AFE_1061</name>
</gene>